<evidence type="ECO:0000313" key="2">
    <source>
        <dbReference type="EMBL" id="KAF5475440.1"/>
    </source>
</evidence>
<accession>A0A833Y577</accession>
<dbReference type="InterPro" id="IPR056924">
    <property type="entry name" value="SH3_Tf2-1"/>
</dbReference>
<dbReference type="PANTHER" id="PTHR46148">
    <property type="entry name" value="CHROMO DOMAIN-CONTAINING PROTEIN"/>
    <property type="match status" value="1"/>
</dbReference>
<comment type="caution">
    <text evidence="2">The sequence shown here is derived from an EMBL/GenBank/DDBJ whole genome shotgun (WGS) entry which is preliminary data.</text>
</comment>
<dbReference type="Pfam" id="PF24626">
    <property type="entry name" value="SH3_Tf2-1"/>
    <property type="match status" value="1"/>
</dbReference>
<dbReference type="Proteomes" id="UP000619265">
    <property type="component" value="Unassembled WGS sequence"/>
</dbReference>
<organism evidence="2 3">
    <name type="scientific">Juglans regia</name>
    <name type="common">English walnut</name>
    <dbReference type="NCBI Taxonomy" id="51240"/>
    <lineage>
        <taxon>Eukaryota</taxon>
        <taxon>Viridiplantae</taxon>
        <taxon>Streptophyta</taxon>
        <taxon>Embryophyta</taxon>
        <taxon>Tracheophyta</taxon>
        <taxon>Spermatophyta</taxon>
        <taxon>Magnoliopsida</taxon>
        <taxon>eudicotyledons</taxon>
        <taxon>Gunneridae</taxon>
        <taxon>Pentapetalae</taxon>
        <taxon>rosids</taxon>
        <taxon>fabids</taxon>
        <taxon>Fagales</taxon>
        <taxon>Juglandaceae</taxon>
        <taxon>Juglans</taxon>
    </lineage>
</organism>
<proteinExistence type="predicted"/>
<gene>
    <name evidence="2" type="ORF">F2P56_007245</name>
</gene>
<feature type="domain" description="Tf2-1-like SH3-like" evidence="1">
    <location>
        <begin position="36"/>
        <end position="100"/>
    </location>
</feature>
<dbReference type="PANTHER" id="PTHR46148:SF60">
    <property type="entry name" value="CHROMO DOMAIN-CONTAINING PROTEIN"/>
    <property type="match status" value="1"/>
</dbReference>
<dbReference type="EMBL" id="LIHL02000003">
    <property type="protein sequence ID" value="KAF5475440.1"/>
    <property type="molecule type" value="Genomic_DNA"/>
</dbReference>
<evidence type="ECO:0000313" key="3">
    <source>
        <dbReference type="Proteomes" id="UP000619265"/>
    </source>
</evidence>
<protein>
    <recommendedName>
        <fullName evidence="1">Tf2-1-like SH3-like domain-containing protein</fullName>
    </recommendedName>
</protein>
<dbReference type="AlphaFoldDB" id="A0A833Y577"/>
<reference evidence="2" key="2">
    <citation type="submission" date="2020-03" db="EMBL/GenBank/DDBJ databases">
        <title>Walnut 2.0.</title>
        <authorList>
            <person name="Marrano A."/>
            <person name="Britton M."/>
            <person name="Zimin A.V."/>
            <person name="Zaini P.A."/>
            <person name="Workman R."/>
            <person name="Puiu D."/>
            <person name="Bianco L."/>
            <person name="Allen B.J."/>
            <person name="Troggio M."/>
            <person name="Leslie C.A."/>
            <person name="Timp W."/>
            <person name="Dendekar A."/>
            <person name="Salzberg S.L."/>
            <person name="Neale D.B."/>
        </authorList>
    </citation>
    <scope>NUCLEOTIDE SEQUENCE</scope>
    <source>
        <tissue evidence="2">Leaves</tissue>
    </source>
</reference>
<sequence length="233" mass="27484">MCEKISIIRKKLATAQERQKKYANQRRRELEFGIEDKVFLKVSPMKGVMRFGKKGKLSPRFIGPFEILERIGAAAYRLALPPHLSTVHNVFHVSMLRKYVPDPAHVLEYEPLQIRDDLSYEEVPVRILAQKAQVLRRRTIPMVKVLWSHHNEREATWKHEEDMREKYPDLFKSSIRGNEKADCFKLQFLETSEDLLNCKDLSDPLENEGKKPNEYTDQVWNKMHKKTIGQIRQ</sequence>
<evidence type="ECO:0000259" key="1">
    <source>
        <dbReference type="Pfam" id="PF24626"/>
    </source>
</evidence>
<reference evidence="2" key="1">
    <citation type="submission" date="2015-10" db="EMBL/GenBank/DDBJ databases">
        <authorList>
            <person name="Martinez-Garcia P.J."/>
            <person name="Crepeau M.W."/>
            <person name="Puiu D."/>
            <person name="Gonzalez-Ibeas D."/>
            <person name="Whalen J."/>
            <person name="Stevens K."/>
            <person name="Paul R."/>
            <person name="Butterfield T."/>
            <person name="Britton M."/>
            <person name="Reagan R."/>
            <person name="Chakraborty S."/>
            <person name="Walawage S.L."/>
            <person name="Vasquez-Gross H.A."/>
            <person name="Cardeno C."/>
            <person name="Famula R."/>
            <person name="Pratt K."/>
            <person name="Kuruganti S."/>
            <person name="Aradhya M.K."/>
            <person name="Leslie C.A."/>
            <person name="Dandekar A.M."/>
            <person name="Salzberg S.L."/>
            <person name="Wegrzyn J.L."/>
            <person name="Langley C.H."/>
            <person name="Neale D.B."/>
        </authorList>
    </citation>
    <scope>NUCLEOTIDE SEQUENCE</scope>
    <source>
        <tissue evidence="2">Leaves</tissue>
    </source>
</reference>
<name>A0A833Y577_JUGRE</name>
<dbReference type="Gramene" id="Jr03_17530_p1">
    <property type="protein sequence ID" value="cds.Jr03_17530_p1"/>
    <property type="gene ID" value="Jr03_17530"/>
</dbReference>